<proteinExistence type="predicted"/>
<dbReference type="Proteomes" id="UP001164746">
    <property type="component" value="Chromosome 10"/>
</dbReference>
<reference evidence="2" key="1">
    <citation type="submission" date="2022-11" db="EMBL/GenBank/DDBJ databases">
        <title>Centuries of genome instability and evolution in soft-shell clam transmissible cancer (bioRxiv).</title>
        <authorList>
            <person name="Hart S.F.M."/>
            <person name="Yonemitsu M.A."/>
            <person name="Giersch R.M."/>
            <person name="Beal B.F."/>
            <person name="Arriagada G."/>
            <person name="Davis B.W."/>
            <person name="Ostrander E.A."/>
            <person name="Goff S.P."/>
            <person name="Metzger M.J."/>
        </authorList>
    </citation>
    <scope>NUCLEOTIDE SEQUENCE</scope>
    <source>
        <strain evidence="2">MELC-2E11</strain>
        <tissue evidence="2">Siphon/mantle</tissue>
    </source>
</reference>
<evidence type="ECO:0000256" key="1">
    <source>
        <dbReference type="SAM" id="MobiDB-lite"/>
    </source>
</evidence>
<feature type="non-terminal residue" evidence="2">
    <location>
        <position position="135"/>
    </location>
</feature>
<feature type="region of interest" description="Disordered" evidence="1">
    <location>
        <begin position="107"/>
        <end position="135"/>
    </location>
</feature>
<feature type="non-terminal residue" evidence="2">
    <location>
        <position position="1"/>
    </location>
</feature>
<keyword evidence="3" id="KW-1185">Reference proteome</keyword>
<evidence type="ECO:0000313" key="2">
    <source>
        <dbReference type="EMBL" id="WAR16786.1"/>
    </source>
</evidence>
<sequence>FKRTIRSSKIPVPILRLKSTKSIYPKVGYCSFCPCSQLLKLSSRFPLLGLVVHHRFGSRYLIDLLNKMGMSFDLPCYRTGLNSEHNPCWSQDSHDCGQDMLQCSPTNPDGKANVHQPGPTSQMTLSTSGSSRSFN</sequence>
<organism evidence="2 3">
    <name type="scientific">Mya arenaria</name>
    <name type="common">Soft-shell clam</name>
    <dbReference type="NCBI Taxonomy" id="6604"/>
    <lineage>
        <taxon>Eukaryota</taxon>
        <taxon>Metazoa</taxon>
        <taxon>Spiralia</taxon>
        <taxon>Lophotrochozoa</taxon>
        <taxon>Mollusca</taxon>
        <taxon>Bivalvia</taxon>
        <taxon>Autobranchia</taxon>
        <taxon>Heteroconchia</taxon>
        <taxon>Euheterodonta</taxon>
        <taxon>Imparidentia</taxon>
        <taxon>Neoheterodontei</taxon>
        <taxon>Myida</taxon>
        <taxon>Myoidea</taxon>
        <taxon>Myidae</taxon>
        <taxon>Mya</taxon>
    </lineage>
</organism>
<feature type="compositionally biased region" description="Polar residues" evidence="1">
    <location>
        <begin position="118"/>
        <end position="135"/>
    </location>
</feature>
<evidence type="ECO:0000313" key="3">
    <source>
        <dbReference type="Proteomes" id="UP001164746"/>
    </source>
</evidence>
<accession>A0ABY7F6Z9</accession>
<gene>
    <name evidence="2" type="ORF">MAR_031380</name>
</gene>
<protein>
    <submittedName>
        <fullName evidence="2">Uncharacterized protein</fullName>
    </submittedName>
</protein>
<name>A0ABY7F6Z9_MYAAR</name>
<dbReference type="EMBL" id="CP111021">
    <property type="protein sequence ID" value="WAR16786.1"/>
    <property type="molecule type" value="Genomic_DNA"/>
</dbReference>